<comment type="caution">
    <text evidence="5">The sequence shown here is derived from an EMBL/GenBank/DDBJ whole genome shotgun (WGS) entry which is preliminary data.</text>
</comment>
<dbReference type="Pfam" id="PF13385">
    <property type="entry name" value="Laminin_G_3"/>
    <property type="match status" value="2"/>
</dbReference>
<dbReference type="InterPro" id="IPR042837">
    <property type="entry name" value="PTX3"/>
</dbReference>
<evidence type="ECO:0000256" key="2">
    <source>
        <dbReference type="ARBA" id="ARBA00023157"/>
    </source>
</evidence>
<dbReference type="InterPro" id="IPR006558">
    <property type="entry name" value="LamG-like"/>
</dbReference>
<dbReference type="SMART" id="SM00560">
    <property type="entry name" value="LamGL"/>
    <property type="match status" value="2"/>
</dbReference>
<name>A0ABP7RFJ7_9ACTN</name>
<dbReference type="EMBL" id="BAAAZX010000009">
    <property type="protein sequence ID" value="GAA3996773.1"/>
    <property type="molecule type" value="Genomic_DNA"/>
</dbReference>
<accession>A0ABP7RFJ7</accession>
<keyword evidence="6" id="KW-1185">Reference proteome</keyword>
<keyword evidence="2" id="KW-1015">Disulfide bond</keyword>
<evidence type="ECO:0000313" key="5">
    <source>
        <dbReference type="EMBL" id="GAA3996773.1"/>
    </source>
</evidence>
<dbReference type="InterPro" id="IPR013320">
    <property type="entry name" value="ConA-like_dom_sf"/>
</dbReference>
<feature type="compositionally biased region" description="Basic and acidic residues" evidence="3">
    <location>
        <begin position="26"/>
        <end position="45"/>
    </location>
</feature>
<dbReference type="Proteomes" id="UP001500456">
    <property type="component" value="Unassembled WGS sequence"/>
</dbReference>
<dbReference type="Gene3D" id="2.60.120.200">
    <property type="match status" value="2"/>
</dbReference>
<feature type="domain" description="LamG-like jellyroll fold" evidence="4">
    <location>
        <begin position="1055"/>
        <end position="1214"/>
    </location>
</feature>
<evidence type="ECO:0000313" key="6">
    <source>
        <dbReference type="Proteomes" id="UP001500456"/>
    </source>
</evidence>
<evidence type="ECO:0000259" key="4">
    <source>
        <dbReference type="SMART" id="SM00560"/>
    </source>
</evidence>
<gene>
    <name evidence="5" type="ORF">GCM10022232_37130</name>
</gene>
<organism evidence="5 6">
    <name type="scientific">Streptomyces plumbiresistens</name>
    <dbReference type="NCBI Taxonomy" id="511811"/>
    <lineage>
        <taxon>Bacteria</taxon>
        <taxon>Bacillati</taxon>
        <taxon>Actinomycetota</taxon>
        <taxon>Actinomycetes</taxon>
        <taxon>Kitasatosporales</taxon>
        <taxon>Streptomycetaceae</taxon>
        <taxon>Streptomyces</taxon>
    </lineage>
</organism>
<dbReference type="PANTHER" id="PTHR46943:SF1">
    <property type="entry name" value="PENTRAXIN-RELATED PROTEIN PTX3"/>
    <property type="match status" value="1"/>
</dbReference>
<reference evidence="6" key="1">
    <citation type="journal article" date="2019" name="Int. J. Syst. Evol. Microbiol.">
        <title>The Global Catalogue of Microorganisms (GCM) 10K type strain sequencing project: providing services to taxonomists for standard genome sequencing and annotation.</title>
        <authorList>
            <consortium name="The Broad Institute Genomics Platform"/>
            <consortium name="The Broad Institute Genome Sequencing Center for Infectious Disease"/>
            <person name="Wu L."/>
            <person name="Ma J."/>
        </authorList>
    </citation>
    <scope>NUCLEOTIDE SEQUENCE [LARGE SCALE GENOMIC DNA]</scope>
    <source>
        <strain evidence="6">JCM 16924</strain>
    </source>
</reference>
<feature type="compositionally biased region" description="Low complexity" evidence="3">
    <location>
        <begin position="768"/>
        <end position="779"/>
    </location>
</feature>
<evidence type="ECO:0000256" key="3">
    <source>
        <dbReference type="SAM" id="MobiDB-lite"/>
    </source>
</evidence>
<proteinExistence type="predicted"/>
<feature type="region of interest" description="Disordered" evidence="3">
    <location>
        <begin position="247"/>
        <end position="280"/>
    </location>
</feature>
<feature type="domain" description="LamG-like jellyroll fold" evidence="4">
    <location>
        <begin position="831"/>
        <end position="977"/>
    </location>
</feature>
<protein>
    <submittedName>
        <fullName evidence="5">LamG domain-containing protein</fullName>
    </submittedName>
</protein>
<sequence>MAVLAGIPTVSISAMSTPAYANSADEAGKGNKSEAEKAAEKAADTGERVEVVGERTEYTTTYANPDGVTFSLSQSTVPVRVKQADGAWDEPNASLERRADGTVGPKAAVTDVSFSGGGDGADLVTVAEGGKSLIVGWPGRLPQPTLDGASAVYADVLPGVDLRMTATLEGYRQVLVVKSPEAAASDELKKLDFPVEAQGLTLRDGVGGGLDAVDDDGNAVFRSPVARQWDSAGDSAAAAGASTMSLTASDASTTADQPTSQNGDFTPDPTSGPSDGDASAVLPVTADADSITVVPDPELLTGDATVYPVYVDPDVSWSESERTLLSSDGDTFYNFSGGDDGEGVGYCGTYISGGYAYPCGSGYKQRMYFEFSPTALRGKRVLDATFRVTERWSMSCERTTVQLVRTPNISSSTRWPGPTSNWDIMGDRTVSAGRGTACDPSQPDAPIEFNDDPAQNYENLTNTVKAFAAGDFSRLTLMLKAYNESDPNGWKRFDDDAVLDVTYVGVPAPPTSPGVLSGEITSCETDASDPDVLSDPTPTFTAVAQTLAGGESGANLRTHFYVQKRASDGSWAVATEPVRPVSPGYVNDGQRVSVSSPVTLADGGIYRMAVFTRSYYNGGGSYLESGSTVTTKGWCYFKVDTTAPKAPVITFGTTYTPCTANACVAAGGPGVKDEFGFSPASGDAATVVGYRYKLSSSTSWSATISGTNVKKAIAPDLAGTQVLQVRALDSVGSGRWGAIASVKFNVQESQGATGRWRFDDSTPNSGVTTAADSATTAGTRHPATLYTTGAGWSGLSRRGSADHSLWLNDTSDTTRQSGYAATSGPAVNTQSSYTVSAWAYLTDSSAYRTVLSQTGSDSSGFSLYYSAGVKRWVFRFSWTDSGGTRRFVAQNAAAEGVVLKTWTQLAGVYNAEDRTIQLYVNGRAQGSPVAVPAGGEKQTPDGALQIGRASYVAGTYEQYWRGRVDEVAVFQEVLQPGDVAKEAKLLDGSETATATELVAAWNPEGASGTSLADTLTGYGRSLALSGGASLDGEAIVLDGTDDAATTSGPVVDETGSFTVTTEVELDQAALNAKGTGYIGQVLGQRTADGSAWGLWYQQTGTETRFDDNDNPYEVPLGFWRFGRLAANGTFTAVDSDSAAVVGSRVRLTGVYDAQAGTIALYLDSTQNDTDTPYTAVVGSGELAVGKDFVSSAWGHYLPGRISDIRIWVGAAADGTQLDTMIGG</sequence>
<dbReference type="PANTHER" id="PTHR46943">
    <property type="entry name" value="PENTRAXIN-RELATED PROTEIN PTX3"/>
    <property type="match status" value="1"/>
</dbReference>
<feature type="compositionally biased region" description="Polar residues" evidence="3">
    <location>
        <begin position="250"/>
        <end position="273"/>
    </location>
</feature>
<feature type="region of interest" description="Disordered" evidence="3">
    <location>
        <begin position="16"/>
        <end position="45"/>
    </location>
</feature>
<dbReference type="SUPFAM" id="SSF49899">
    <property type="entry name" value="Concanavalin A-like lectins/glucanases"/>
    <property type="match status" value="2"/>
</dbReference>
<evidence type="ECO:0000256" key="1">
    <source>
        <dbReference type="ARBA" id="ARBA00022729"/>
    </source>
</evidence>
<feature type="region of interest" description="Disordered" evidence="3">
    <location>
        <begin position="754"/>
        <end position="781"/>
    </location>
</feature>
<keyword evidence="1" id="KW-0732">Signal</keyword>